<comment type="caution">
    <text evidence="2">The sequence shown here is derived from an EMBL/GenBank/DDBJ whole genome shotgun (WGS) entry which is preliminary data.</text>
</comment>
<feature type="region of interest" description="Disordered" evidence="1">
    <location>
        <begin position="1"/>
        <end position="40"/>
    </location>
</feature>
<reference evidence="2" key="1">
    <citation type="journal article" date="2023" name="PLoS Negl. Trop. Dis.">
        <title>A genome sequence for Biomphalaria pfeifferi, the major vector snail for the human-infecting parasite Schistosoma mansoni.</title>
        <authorList>
            <person name="Bu L."/>
            <person name="Lu L."/>
            <person name="Laidemitt M.R."/>
            <person name="Zhang S.M."/>
            <person name="Mutuku M."/>
            <person name="Mkoji G."/>
            <person name="Steinauer M."/>
            <person name="Loker E.S."/>
        </authorList>
    </citation>
    <scope>NUCLEOTIDE SEQUENCE</scope>
    <source>
        <strain evidence="2">KasaAsao</strain>
    </source>
</reference>
<evidence type="ECO:0000256" key="1">
    <source>
        <dbReference type="SAM" id="MobiDB-lite"/>
    </source>
</evidence>
<feature type="non-terminal residue" evidence="2">
    <location>
        <position position="1"/>
    </location>
</feature>
<keyword evidence="3" id="KW-1185">Reference proteome</keyword>
<dbReference type="EMBL" id="JASAOG010000444">
    <property type="protein sequence ID" value="KAK0039517.1"/>
    <property type="molecule type" value="Genomic_DNA"/>
</dbReference>
<organism evidence="2 3">
    <name type="scientific">Biomphalaria pfeifferi</name>
    <name type="common">Bloodfluke planorb</name>
    <name type="synonym">Freshwater snail</name>
    <dbReference type="NCBI Taxonomy" id="112525"/>
    <lineage>
        <taxon>Eukaryota</taxon>
        <taxon>Metazoa</taxon>
        <taxon>Spiralia</taxon>
        <taxon>Lophotrochozoa</taxon>
        <taxon>Mollusca</taxon>
        <taxon>Gastropoda</taxon>
        <taxon>Heterobranchia</taxon>
        <taxon>Euthyneura</taxon>
        <taxon>Panpulmonata</taxon>
        <taxon>Hygrophila</taxon>
        <taxon>Lymnaeoidea</taxon>
        <taxon>Planorbidae</taxon>
        <taxon>Biomphalaria</taxon>
    </lineage>
</organism>
<dbReference type="Proteomes" id="UP001233172">
    <property type="component" value="Unassembled WGS sequence"/>
</dbReference>
<evidence type="ECO:0000313" key="3">
    <source>
        <dbReference type="Proteomes" id="UP001233172"/>
    </source>
</evidence>
<dbReference type="AlphaFoldDB" id="A0AAD8APG2"/>
<feature type="compositionally biased region" description="Basic and acidic residues" evidence="1">
    <location>
        <begin position="1"/>
        <end position="18"/>
    </location>
</feature>
<name>A0AAD8APG2_BIOPF</name>
<sequence length="63" mass="7364">ERPCLPEMREQQQGDLKEQPNQSPTRAERMPSDWFSDQGRNLTRGSSLVIFHQVKEKESLHSL</sequence>
<evidence type="ECO:0000313" key="2">
    <source>
        <dbReference type="EMBL" id="KAK0039517.1"/>
    </source>
</evidence>
<gene>
    <name evidence="2" type="ORF">Bpfe_031052</name>
</gene>
<proteinExistence type="predicted"/>
<protein>
    <submittedName>
        <fullName evidence="2">Uncharacterized protein</fullName>
    </submittedName>
</protein>
<accession>A0AAD8APG2</accession>
<reference evidence="2" key="2">
    <citation type="submission" date="2023-04" db="EMBL/GenBank/DDBJ databases">
        <authorList>
            <person name="Bu L."/>
            <person name="Lu L."/>
            <person name="Laidemitt M.R."/>
            <person name="Zhang S.M."/>
            <person name="Mutuku M."/>
            <person name="Mkoji G."/>
            <person name="Steinauer M."/>
            <person name="Loker E.S."/>
        </authorList>
    </citation>
    <scope>NUCLEOTIDE SEQUENCE</scope>
    <source>
        <strain evidence="2">KasaAsao</strain>
        <tissue evidence="2">Whole Snail</tissue>
    </source>
</reference>